<evidence type="ECO:0000256" key="3">
    <source>
        <dbReference type="ARBA" id="ARBA00023052"/>
    </source>
</evidence>
<dbReference type="PROSITE" id="PS00802">
    <property type="entry name" value="TRANSKETOLASE_2"/>
    <property type="match status" value="1"/>
</dbReference>
<dbReference type="NCBIfam" id="NF003933">
    <property type="entry name" value="PRK05444.2-2"/>
    <property type="match status" value="1"/>
</dbReference>
<comment type="cofactor">
    <cofactor evidence="4">
        <name>Mg(2+)</name>
        <dbReference type="ChEBI" id="CHEBI:18420"/>
    </cofactor>
    <text evidence="4">Binds 1 Mg(2+) ion per subunit.</text>
</comment>
<comment type="subunit">
    <text evidence="1 4">Homodimer.</text>
</comment>
<feature type="binding site" evidence="4">
    <location>
        <begin position="157"/>
        <end position="158"/>
    </location>
    <ligand>
        <name>thiamine diphosphate</name>
        <dbReference type="ChEBI" id="CHEBI:58937"/>
    </ligand>
</feature>
<evidence type="ECO:0000259" key="5">
    <source>
        <dbReference type="SMART" id="SM00861"/>
    </source>
</evidence>
<feature type="binding site" evidence="4">
    <location>
        <position position="343"/>
    </location>
    <ligand>
        <name>thiamine diphosphate</name>
        <dbReference type="ChEBI" id="CHEBI:58937"/>
    </ligand>
</feature>
<proteinExistence type="inferred from homology"/>
<evidence type="ECO:0000313" key="6">
    <source>
        <dbReference type="EMBL" id="MBV0932349.1"/>
    </source>
</evidence>
<dbReference type="GO" id="GO:0008661">
    <property type="term" value="F:1-deoxy-D-xylulose-5-phosphate synthase activity"/>
    <property type="evidence" value="ECO:0007669"/>
    <property type="project" value="UniProtKB-EC"/>
</dbReference>
<comment type="pathway">
    <text evidence="4">Metabolic intermediate biosynthesis; 1-deoxy-D-xylulose 5-phosphate biosynthesis; 1-deoxy-D-xylulose 5-phosphate from D-glyceraldehyde 3-phosphate and pyruvate: step 1/1.</text>
</comment>
<feature type="binding site" evidence="4">
    <location>
        <position position="84"/>
    </location>
    <ligand>
        <name>thiamine diphosphate</name>
        <dbReference type="ChEBI" id="CHEBI:58937"/>
    </ligand>
</feature>
<dbReference type="SMART" id="SM00861">
    <property type="entry name" value="Transket_pyr"/>
    <property type="match status" value="1"/>
</dbReference>
<dbReference type="Pfam" id="PF02780">
    <property type="entry name" value="Transketolase_C"/>
    <property type="match status" value="1"/>
</dbReference>
<comment type="cofactor">
    <cofactor evidence="4">
        <name>thiamine diphosphate</name>
        <dbReference type="ChEBI" id="CHEBI:58937"/>
    </cofactor>
    <text evidence="4">Binds 1 thiamine pyrophosphate per subunit.</text>
</comment>
<dbReference type="NCBIfam" id="TIGR00204">
    <property type="entry name" value="dxs"/>
    <property type="match status" value="1"/>
</dbReference>
<dbReference type="PANTHER" id="PTHR43322:SF5">
    <property type="entry name" value="1-DEOXY-D-XYLULOSE-5-PHOSPHATE SYNTHASE, CHLOROPLASTIC"/>
    <property type="match status" value="1"/>
</dbReference>
<dbReference type="Proteomes" id="UP000755551">
    <property type="component" value="Unassembled WGS sequence"/>
</dbReference>
<dbReference type="Pfam" id="PF02779">
    <property type="entry name" value="Transket_pyr"/>
    <property type="match status" value="1"/>
</dbReference>
<dbReference type="CDD" id="cd02007">
    <property type="entry name" value="TPP_DXS"/>
    <property type="match status" value="1"/>
</dbReference>
<dbReference type="HAMAP" id="MF_00315">
    <property type="entry name" value="DXP_synth"/>
    <property type="match status" value="1"/>
</dbReference>
<feature type="binding site" evidence="4">
    <location>
        <position position="185"/>
    </location>
    <ligand>
        <name>Mg(2+)</name>
        <dbReference type="ChEBI" id="CHEBI:18420"/>
    </ligand>
</feature>
<feature type="binding site" evidence="4">
    <location>
        <position position="185"/>
    </location>
    <ligand>
        <name>thiamine diphosphate</name>
        <dbReference type="ChEBI" id="CHEBI:58937"/>
    </ligand>
</feature>
<dbReference type="CDD" id="cd07033">
    <property type="entry name" value="TPP_PYR_DXS_TK_like"/>
    <property type="match status" value="1"/>
</dbReference>
<organism evidence="6 7">
    <name type="scientific">Marinobacterium weihaiense</name>
    <dbReference type="NCBI Taxonomy" id="2851016"/>
    <lineage>
        <taxon>Bacteria</taxon>
        <taxon>Pseudomonadati</taxon>
        <taxon>Pseudomonadota</taxon>
        <taxon>Gammaproteobacteria</taxon>
        <taxon>Oceanospirillales</taxon>
        <taxon>Oceanospirillaceae</taxon>
        <taxon>Marinobacterium</taxon>
    </lineage>
</organism>
<keyword evidence="3 4" id="KW-0786">Thiamine pyrophosphate</keyword>
<evidence type="ECO:0000313" key="7">
    <source>
        <dbReference type="Proteomes" id="UP000755551"/>
    </source>
</evidence>
<name>A0ABS6M7T8_9GAMM</name>
<reference evidence="6 7" key="1">
    <citation type="submission" date="2021-06" db="EMBL/GenBank/DDBJ databases">
        <title>Bacterium isolated from marine sediment.</title>
        <authorList>
            <person name="Zhu K.-L."/>
            <person name="Du Z.-J."/>
            <person name="Liang Q.-Y."/>
        </authorList>
    </citation>
    <scope>NUCLEOTIDE SEQUENCE [LARGE SCALE GENOMIC DNA]</scope>
    <source>
        <strain evidence="6 7">A346</strain>
    </source>
</reference>
<feature type="binding site" evidence="4">
    <location>
        <position position="262"/>
    </location>
    <ligand>
        <name>thiamine diphosphate</name>
        <dbReference type="ChEBI" id="CHEBI:58937"/>
    </ligand>
</feature>
<evidence type="ECO:0000256" key="1">
    <source>
        <dbReference type="ARBA" id="ARBA00011738"/>
    </source>
</evidence>
<keyword evidence="2 4" id="KW-0808">Transferase</keyword>
<dbReference type="InterPro" id="IPR005477">
    <property type="entry name" value="Dxylulose-5-P_synthase"/>
</dbReference>
<accession>A0ABS6M7T8</accession>
<dbReference type="InterPro" id="IPR020826">
    <property type="entry name" value="Transketolase_BS"/>
</dbReference>
<comment type="function">
    <text evidence="4">Catalyzes the acyloin condensation reaction between C atoms 2 and 3 of pyruvate and glyceraldehyde 3-phosphate to yield 1-deoxy-D-xylulose-5-phosphate (DXP).</text>
</comment>
<keyword evidence="4" id="KW-0784">Thiamine biosynthesis</keyword>
<dbReference type="EMBL" id="JAHQZT010000003">
    <property type="protein sequence ID" value="MBV0932349.1"/>
    <property type="molecule type" value="Genomic_DNA"/>
</dbReference>
<comment type="caution">
    <text evidence="6">The sequence shown here is derived from an EMBL/GenBank/DDBJ whole genome shotgun (WGS) entry which is preliminary data.</text>
</comment>
<evidence type="ECO:0000256" key="4">
    <source>
        <dbReference type="HAMAP-Rule" id="MF_00315"/>
    </source>
</evidence>
<sequence length="592" mass="64076">MFDQIPHTRPSTPLLDRVETPVELRRLPPSQLPQLARELRAFLLYCVGQTGGHFGAGLGVVELTIALHYLLQTPDDELIWDVGHQSYPHKILTGRREQMLSMRQQGGLSPFPKREESPWDCFGTGHSSTSISAVLGMALAHRLQGQERHSVAVIGDGAMTAGMAFEALNHAAHTGVNLLVILNDNDMSISRNEGGLASYLARNLKQKIDGPVTATLFEALDFHYSGPVDGHDFSLLLPALQQALDRSGPQFLHVITRKGKGFAPAEADPVGYHALTKIDPVTPAAAPTAKRPKYCNVFGRWLCDTAARDTRLVGITPAMREGSDLIAFSEQYPERYFDVAIAEQHAATLAAGLACRGMKPVLAIYSTFLQRAYDQLVHDIAIQQLDVLIAIDRAGLVGEDGATHAGCFDIAFLRCLPDLVLMTPADEAELQAMLTLGHKHPGPAAVRYPRGAAAQPQPHATPLHLGQARRLRQGRRVALLNFGALLASAHEAAEALNATLVDMRFVKPLDGAMLTRLAAEHELLVSIEDHARQGGAGSAVAEYLQAQALATPLLMLGIEDRWIAHASRAEQLSACGLDAAGIEASIRQRLQD</sequence>
<feature type="domain" description="Transketolase-like pyrimidine-binding" evidence="5">
    <location>
        <begin position="292"/>
        <end position="455"/>
    </location>
</feature>
<keyword evidence="7" id="KW-1185">Reference proteome</keyword>
<feature type="binding site" evidence="4">
    <location>
        <begin position="125"/>
        <end position="127"/>
    </location>
    <ligand>
        <name>thiamine diphosphate</name>
        <dbReference type="ChEBI" id="CHEBI:58937"/>
    </ligand>
</feature>
<keyword evidence="4" id="KW-0479">Metal-binding</keyword>
<dbReference type="InterPro" id="IPR005475">
    <property type="entry name" value="Transketolase-like_Pyr-bd"/>
</dbReference>
<evidence type="ECO:0000256" key="2">
    <source>
        <dbReference type="ARBA" id="ARBA00022679"/>
    </source>
</evidence>
<comment type="similarity">
    <text evidence="4">Belongs to the transketolase family. DXPS subfamily.</text>
</comment>
<comment type="catalytic activity">
    <reaction evidence="4">
        <text>D-glyceraldehyde 3-phosphate + pyruvate + H(+) = 1-deoxy-D-xylulose 5-phosphate + CO2</text>
        <dbReference type="Rhea" id="RHEA:12605"/>
        <dbReference type="ChEBI" id="CHEBI:15361"/>
        <dbReference type="ChEBI" id="CHEBI:15378"/>
        <dbReference type="ChEBI" id="CHEBI:16526"/>
        <dbReference type="ChEBI" id="CHEBI:57792"/>
        <dbReference type="ChEBI" id="CHEBI:59776"/>
        <dbReference type="EC" id="2.2.1.7"/>
    </reaction>
</comment>
<protein>
    <recommendedName>
        <fullName evidence="4">1-deoxy-D-xylulose-5-phosphate synthase</fullName>
        <ecNumber evidence="4">2.2.1.7</ecNumber>
    </recommendedName>
    <alternativeName>
        <fullName evidence="4">1-deoxyxylulose-5-phosphate synthase</fullName>
        <shortName evidence="4">DXP synthase</shortName>
        <shortName evidence="4">DXPS</shortName>
    </alternativeName>
</protein>
<feature type="binding site" evidence="4">
    <location>
        <position position="156"/>
    </location>
    <ligand>
        <name>Mg(2+)</name>
        <dbReference type="ChEBI" id="CHEBI:18420"/>
    </ligand>
</feature>
<dbReference type="InterPro" id="IPR033248">
    <property type="entry name" value="Transketolase_C"/>
</dbReference>
<gene>
    <name evidence="4 6" type="primary">dxs</name>
    <name evidence="6" type="ORF">KTN04_03220</name>
</gene>
<keyword evidence="4" id="KW-0460">Magnesium</keyword>
<keyword evidence="4" id="KW-0414">Isoprene biosynthesis</keyword>
<dbReference type="EC" id="2.2.1.7" evidence="4"/>
<dbReference type="Pfam" id="PF13292">
    <property type="entry name" value="DXP_synthase_N"/>
    <property type="match status" value="1"/>
</dbReference>
<dbReference type="PANTHER" id="PTHR43322">
    <property type="entry name" value="1-D-DEOXYXYLULOSE 5-PHOSPHATE SYNTHASE-RELATED"/>
    <property type="match status" value="1"/>
</dbReference>